<evidence type="ECO:0000256" key="2">
    <source>
        <dbReference type="SAM" id="Phobius"/>
    </source>
</evidence>
<dbReference type="GO" id="GO:0004190">
    <property type="term" value="F:aspartic-type endopeptidase activity"/>
    <property type="evidence" value="ECO:0007669"/>
    <property type="project" value="UniProtKB-EC"/>
</dbReference>
<evidence type="ECO:0000313" key="3">
    <source>
        <dbReference type="EMBL" id="MCB2377859.1"/>
    </source>
</evidence>
<accession>A0ABS8AFT0</accession>
<feature type="transmembrane region" description="Helical" evidence="2">
    <location>
        <begin position="107"/>
        <end position="125"/>
    </location>
</feature>
<dbReference type="EMBL" id="JAJADQ010000004">
    <property type="protein sequence ID" value="MCB2377859.1"/>
    <property type="molecule type" value="Genomic_DNA"/>
</dbReference>
<comment type="caution">
    <text evidence="3">The sequence shown here is derived from an EMBL/GenBank/DDBJ whole genome shotgun (WGS) entry which is preliminary data.</text>
</comment>
<comment type="similarity">
    <text evidence="1">Belongs to the peptidase A8 family.</text>
</comment>
<dbReference type="Proteomes" id="UP001165297">
    <property type="component" value="Unassembled WGS sequence"/>
</dbReference>
<dbReference type="PRINTS" id="PR00781">
    <property type="entry name" value="LIPOSIGPTASE"/>
</dbReference>
<keyword evidence="2" id="KW-1133">Transmembrane helix</keyword>
<name>A0ABS8AFT0_9BACT</name>
<proteinExistence type="inferred from homology"/>
<feature type="transmembrane region" description="Helical" evidence="2">
    <location>
        <begin position="20"/>
        <end position="38"/>
    </location>
</feature>
<feature type="transmembrane region" description="Helical" evidence="2">
    <location>
        <begin position="83"/>
        <end position="100"/>
    </location>
</feature>
<gene>
    <name evidence="3" type="ORF">LGH70_09720</name>
</gene>
<keyword evidence="2" id="KW-0472">Membrane</keyword>
<feature type="transmembrane region" description="Helical" evidence="2">
    <location>
        <begin position="50"/>
        <end position="71"/>
    </location>
</feature>
<keyword evidence="4" id="KW-1185">Reference proteome</keyword>
<keyword evidence="2" id="KW-0812">Transmembrane</keyword>
<dbReference type="EC" id="3.4.23.36" evidence="3"/>
<dbReference type="InterPro" id="IPR001872">
    <property type="entry name" value="Peptidase_A8"/>
</dbReference>
<sequence length="188" mass="21369">MQSTGGQAAYLLEDQTNHNLILLRLYINYVFLAIYILYIRNKNIKIAYKYIIGIILLILLSFATNLIHPLFPSLVISNWTTSVIGKLAGISLYGLFFYLSRNKWIRIFCLLILAAGLGNLCSHFYSPFMVIDFINIEGTYDLFRIGVFNIADLSLDIGAVGLLVALLLLFLRRVARKLFKIMQPAKLV</sequence>
<keyword evidence="3" id="KW-0378">Hydrolase</keyword>
<evidence type="ECO:0000313" key="4">
    <source>
        <dbReference type="Proteomes" id="UP001165297"/>
    </source>
</evidence>
<dbReference type="Pfam" id="PF01252">
    <property type="entry name" value="Peptidase_A8"/>
    <property type="match status" value="1"/>
</dbReference>
<protein>
    <submittedName>
        <fullName evidence="3">Signal peptidase II</fullName>
        <ecNumber evidence="3">3.4.23.36</ecNumber>
    </submittedName>
</protein>
<organism evidence="3 4">
    <name type="scientific">Hymenobacter nitidus</name>
    <dbReference type="NCBI Taxonomy" id="2880929"/>
    <lineage>
        <taxon>Bacteria</taxon>
        <taxon>Pseudomonadati</taxon>
        <taxon>Bacteroidota</taxon>
        <taxon>Cytophagia</taxon>
        <taxon>Cytophagales</taxon>
        <taxon>Hymenobacteraceae</taxon>
        <taxon>Hymenobacter</taxon>
    </lineage>
</organism>
<evidence type="ECO:0000256" key="1">
    <source>
        <dbReference type="RuleBase" id="RU004181"/>
    </source>
</evidence>
<feature type="transmembrane region" description="Helical" evidence="2">
    <location>
        <begin position="145"/>
        <end position="171"/>
    </location>
</feature>
<reference evidence="3" key="1">
    <citation type="submission" date="2021-10" db="EMBL/GenBank/DDBJ databases">
        <authorList>
            <person name="Dean J.D."/>
            <person name="Kim M.K."/>
            <person name="Newey C.N."/>
            <person name="Stoker T.S."/>
            <person name="Thompson D.W."/>
            <person name="Grose J.H."/>
        </authorList>
    </citation>
    <scope>NUCLEOTIDE SEQUENCE</scope>
    <source>
        <strain evidence="3">BT635</strain>
    </source>
</reference>